<sequence length="220" mass="24968">MKNNLLLLMTLFLSIVILAACNTAEEPTTEPASDSITADSDINNNAEEKEPPITNEEQEEPQTDSEEVKPEISYTSNNEEQTESTTSVDSEKYTIQTIEGFSLTAEEPGKDVLYYEKDDSIFMRIEYATVNDTTFDDLVANTEETMSAINEEYETFDFKTYHDENKLTNSAAYKTNFEDEEVLMVVYEKGDSLVRLTIYDHAKYDLSDAFIKMGLSVQPK</sequence>
<feature type="chain" id="PRO_5039209642" evidence="2">
    <location>
        <begin position="20"/>
        <end position="220"/>
    </location>
</feature>
<proteinExistence type="predicted"/>
<keyword evidence="2" id="KW-0732">Signal</keyword>
<protein>
    <submittedName>
        <fullName evidence="3">Uncharacterized protein</fullName>
    </submittedName>
</protein>
<dbReference type="OrthoDB" id="2735367at2"/>
<evidence type="ECO:0000313" key="4">
    <source>
        <dbReference type="Proteomes" id="UP000272238"/>
    </source>
</evidence>
<evidence type="ECO:0000256" key="1">
    <source>
        <dbReference type="SAM" id="MobiDB-lite"/>
    </source>
</evidence>
<dbReference type="EMBL" id="RBZN01000013">
    <property type="protein sequence ID" value="RKQ17676.1"/>
    <property type="molecule type" value="Genomic_DNA"/>
</dbReference>
<evidence type="ECO:0000313" key="3">
    <source>
        <dbReference type="EMBL" id="RKQ17676.1"/>
    </source>
</evidence>
<accession>A0A494Z554</accession>
<gene>
    <name evidence="3" type="ORF">D8M03_07185</name>
</gene>
<dbReference type="RefSeq" id="WP_121214102.1">
    <property type="nucleotide sequence ID" value="NZ_RBZN01000013.1"/>
</dbReference>
<feature type="compositionally biased region" description="Polar residues" evidence="1">
    <location>
        <begin position="30"/>
        <end position="45"/>
    </location>
</feature>
<name>A0A494Z554_9BACL</name>
<keyword evidence="4" id="KW-1185">Reference proteome</keyword>
<dbReference type="AlphaFoldDB" id="A0A494Z554"/>
<reference evidence="3 4" key="1">
    <citation type="journal article" date="2016" name="Antonie Van Leeuwenhoek">
        <title>Lysinibacillus endophyticus sp. nov., an indole-3-acetic acid producing endophytic bacterium isolated from corn root (Zea mays cv. Xinken-5).</title>
        <authorList>
            <person name="Yu J."/>
            <person name="Guan X."/>
            <person name="Liu C."/>
            <person name="Xiang W."/>
            <person name="Yu Z."/>
            <person name="Liu X."/>
            <person name="Wang G."/>
        </authorList>
    </citation>
    <scope>NUCLEOTIDE SEQUENCE [LARGE SCALE GENOMIC DNA]</scope>
    <source>
        <strain evidence="3 4">DSM 100506</strain>
    </source>
</reference>
<comment type="caution">
    <text evidence="3">The sequence shown here is derived from an EMBL/GenBank/DDBJ whole genome shotgun (WGS) entry which is preliminary data.</text>
</comment>
<dbReference type="PROSITE" id="PS51257">
    <property type="entry name" value="PROKAR_LIPOPROTEIN"/>
    <property type="match status" value="1"/>
</dbReference>
<feature type="compositionally biased region" description="Acidic residues" evidence="1">
    <location>
        <begin position="56"/>
        <end position="65"/>
    </location>
</feature>
<feature type="region of interest" description="Disordered" evidence="1">
    <location>
        <begin position="26"/>
        <end position="90"/>
    </location>
</feature>
<dbReference type="Proteomes" id="UP000272238">
    <property type="component" value="Unassembled WGS sequence"/>
</dbReference>
<evidence type="ECO:0000256" key="2">
    <source>
        <dbReference type="SAM" id="SignalP"/>
    </source>
</evidence>
<feature type="signal peptide" evidence="2">
    <location>
        <begin position="1"/>
        <end position="19"/>
    </location>
</feature>
<organism evidence="3 4">
    <name type="scientific">Ureibacillus endophyticus</name>
    <dbReference type="NCBI Taxonomy" id="1978490"/>
    <lineage>
        <taxon>Bacteria</taxon>
        <taxon>Bacillati</taxon>
        <taxon>Bacillota</taxon>
        <taxon>Bacilli</taxon>
        <taxon>Bacillales</taxon>
        <taxon>Caryophanaceae</taxon>
        <taxon>Ureibacillus</taxon>
    </lineage>
</organism>
<feature type="compositionally biased region" description="Low complexity" evidence="1">
    <location>
        <begin position="73"/>
        <end position="87"/>
    </location>
</feature>